<evidence type="ECO:0000313" key="2">
    <source>
        <dbReference type="Proteomes" id="UP000190423"/>
    </source>
</evidence>
<keyword evidence="2" id="KW-1185">Reference proteome</keyword>
<proteinExistence type="predicted"/>
<reference evidence="1 2" key="1">
    <citation type="submission" date="2017-02" db="EMBL/GenBank/DDBJ databases">
        <authorList>
            <person name="Peterson S.W."/>
        </authorList>
    </citation>
    <scope>NUCLEOTIDE SEQUENCE [LARGE SCALE GENOMIC DNA]</scope>
    <source>
        <strain evidence="1 2">ATCC BAA-908</strain>
    </source>
</reference>
<name>A0A1T4JKP5_TREPO</name>
<sequence length="172" mass="20276">MESKNHICNKIMVNSFEDFLKSAIASCILIEKYQGYFVRNIFKAASAFRSSFNKNESRFLLCLSDNLHNVPELAELFIETVRMLEDCESEDEITELIKRTKENFLLGLVIERLQKTIELIRNKEERKSLKIKDNNHILSWCYELNAISSSCERFYTQLEEFIQTKGQENKCR</sequence>
<accession>A0A1T4JKP5</accession>
<dbReference type="RefSeq" id="WP_078932439.1">
    <property type="nucleotide sequence ID" value="NZ_FUWG01000003.1"/>
</dbReference>
<dbReference type="EMBL" id="FUWG01000003">
    <property type="protein sequence ID" value="SJZ30683.1"/>
    <property type="molecule type" value="Genomic_DNA"/>
</dbReference>
<organism evidence="1 2">
    <name type="scientific">Treponema porcinum</name>
    <dbReference type="NCBI Taxonomy" id="261392"/>
    <lineage>
        <taxon>Bacteria</taxon>
        <taxon>Pseudomonadati</taxon>
        <taxon>Spirochaetota</taxon>
        <taxon>Spirochaetia</taxon>
        <taxon>Spirochaetales</taxon>
        <taxon>Treponemataceae</taxon>
        <taxon>Treponema</taxon>
    </lineage>
</organism>
<dbReference type="Proteomes" id="UP000190423">
    <property type="component" value="Unassembled WGS sequence"/>
</dbReference>
<dbReference type="STRING" id="261392.SAMN02745149_00516"/>
<protein>
    <submittedName>
        <fullName evidence="1">Uncharacterized protein</fullName>
    </submittedName>
</protein>
<evidence type="ECO:0000313" key="1">
    <source>
        <dbReference type="EMBL" id="SJZ30683.1"/>
    </source>
</evidence>
<dbReference type="GeneID" id="78315834"/>
<dbReference type="AlphaFoldDB" id="A0A1T4JKP5"/>
<gene>
    <name evidence="1" type="ORF">SAMN02745149_00516</name>
</gene>